<keyword evidence="1" id="KW-0472">Membrane</keyword>
<dbReference type="EMBL" id="CP013290">
    <property type="protein sequence ID" value="APH00196.1"/>
    <property type="molecule type" value="Genomic_DNA"/>
</dbReference>
<feature type="transmembrane region" description="Helical" evidence="1">
    <location>
        <begin position="163"/>
        <end position="185"/>
    </location>
</feature>
<dbReference type="KEGG" id="jte:ASJ30_00505"/>
<gene>
    <name evidence="2" type="ORF">ASJ30_00505</name>
</gene>
<feature type="transmembrane region" description="Helical" evidence="1">
    <location>
        <begin position="236"/>
        <end position="256"/>
    </location>
</feature>
<reference evidence="2 3" key="1">
    <citation type="submission" date="2015-11" db="EMBL/GenBank/DDBJ databases">
        <authorList>
            <person name="Zhang Y."/>
            <person name="Guo Z."/>
        </authorList>
    </citation>
    <scope>NUCLEOTIDE SEQUENCE [LARGE SCALE GENOMIC DNA]</scope>
    <source>
        <strain evidence="2 3">YFY001</strain>
    </source>
</reference>
<feature type="transmembrane region" description="Helical" evidence="1">
    <location>
        <begin position="457"/>
        <end position="480"/>
    </location>
</feature>
<organism evidence="2 3">
    <name type="scientific">Janibacter indicus</name>
    <dbReference type="NCBI Taxonomy" id="857417"/>
    <lineage>
        <taxon>Bacteria</taxon>
        <taxon>Bacillati</taxon>
        <taxon>Actinomycetota</taxon>
        <taxon>Actinomycetes</taxon>
        <taxon>Micrococcales</taxon>
        <taxon>Intrasporangiaceae</taxon>
        <taxon>Janibacter</taxon>
    </lineage>
</organism>
<dbReference type="AlphaFoldDB" id="A0A1L3MDH0"/>
<sequence length="529" mass="54020">MSALSIAGVGTSLRVQWRTGWKVVLAWVLGLTAVVLLTTTSITGLYDTPDKLRSYAETTAGPGMRVLNGAVAGTDTLGGVLVNELGFVVAFAIPLLATALTVRGTRREEEAGRLELLLASRVGRQAPLVAAIGLALAALVGVGVLTALAFLAADAEPTGSFVYGAALACLGAVHVGVAAVAAQAFGHGRTVWAASLAVALVCYLVRGVGAVDGTWVLWLSPLGWYDEVAAFGETRALPFVLSLATAALLIAAALRLSTRRDVGGSLVAPRTGPRRASAGLVAPLGLALREHRTVTLGWAVLVAVLMGTYGSLMQTVIDAITGNPDLEVWIGGDTSSIVEPMAAMFVLLLSMLIGGYVLQSLGSLRGEETSGRLELQLSEARSRTAWLAPHLLVVAGGTLVVGAAGAIALAVSTAAALGDSSWVPTLLTAAAQHLPVMLLLGGLSLALFGCAPRWQPAVWAVFAVAAVIGYMGPGLDLPAGLVEWAPFGLVGNVPAEAVDVTGSLVAGVGGLALAVLGVIGFRRRDVPHR</sequence>
<accession>A0A1L3MDH0</accession>
<feature type="transmembrane region" description="Helical" evidence="1">
    <location>
        <begin position="296"/>
        <end position="317"/>
    </location>
</feature>
<dbReference type="Proteomes" id="UP000182938">
    <property type="component" value="Chromosome"/>
</dbReference>
<keyword evidence="1" id="KW-1133">Transmembrane helix</keyword>
<evidence type="ECO:0008006" key="4">
    <source>
        <dbReference type="Google" id="ProtNLM"/>
    </source>
</evidence>
<feature type="transmembrane region" description="Helical" evidence="1">
    <location>
        <begin position="391"/>
        <end position="417"/>
    </location>
</feature>
<name>A0A1L3MDH0_9MICO</name>
<dbReference type="RefSeq" id="WP_072623375.1">
    <property type="nucleotide sequence ID" value="NZ_CP013290.1"/>
</dbReference>
<evidence type="ECO:0000313" key="3">
    <source>
        <dbReference type="Proteomes" id="UP000182938"/>
    </source>
</evidence>
<evidence type="ECO:0000256" key="1">
    <source>
        <dbReference type="SAM" id="Phobius"/>
    </source>
</evidence>
<feature type="transmembrane region" description="Helical" evidence="1">
    <location>
        <begin position="24"/>
        <end position="46"/>
    </location>
</feature>
<keyword evidence="3" id="KW-1185">Reference proteome</keyword>
<feature type="transmembrane region" description="Helical" evidence="1">
    <location>
        <begin position="337"/>
        <end position="358"/>
    </location>
</feature>
<feature type="transmembrane region" description="Helical" evidence="1">
    <location>
        <begin position="500"/>
        <end position="521"/>
    </location>
</feature>
<feature type="transmembrane region" description="Helical" evidence="1">
    <location>
        <begin position="85"/>
        <end position="105"/>
    </location>
</feature>
<feature type="transmembrane region" description="Helical" evidence="1">
    <location>
        <begin position="429"/>
        <end position="450"/>
    </location>
</feature>
<proteinExistence type="predicted"/>
<protein>
    <recommendedName>
        <fullName evidence="4">ABC-2 type transport system permease protein</fullName>
    </recommendedName>
</protein>
<feature type="transmembrane region" description="Helical" evidence="1">
    <location>
        <begin position="126"/>
        <end position="151"/>
    </location>
</feature>
<keyword evidence="1" id="KW-0812">Transmembrane</keyword>
<feature type="transmembrane region" description="Helical" evidence="1">
    <location>
        <begin position="192"/>
        <end position="216"/>
    </location>
</feature>
<evidence type="ECO:0000313" key="2">
    <source>
        <dbReference type="EMBL" id="APH00196.1"/>
    </source>
</evidence>